<proteinExistence type="predicted"/>
<dbReference type="PANTHER" id="PTHR43358">
    <property type="entry name" value="ALPHA/BETA-HYDROLASE"/>
    <property type="match status" value="1"/>
</dbReference>
<sequence>MLISKKFFLIIAATIVGLALTTLTIGHYLTLPNPLKVGKPPASLEASEVNIQGVSGWFSESDNNYKCVLLMHGIRSSRTSMIDRALLLKDNGYSVLLIDLQAHGETPGEFISFGYLESESARKAVSFLRETKSCKKIASLGVSLGGAASLLGKKPLSVDAIVLEAVYSDIETAVENRVKIRLGFVAKFLAPLLYHQLPLKHGIELKSLSPIDSIKNVTSSLLIIAGTEDKHTTLSESKLLFTAAPEPKAFWEVEGAAHVDFYAFSPEEYATVLLAFLQSALNNEQVNGNKPTES</sequence>
<dbReference type="AlphaFoldDB" id="A0A545UIL8"/>
<keyword evidence="1" id="KW-0812">Transmembrane</keyword>
<feature type="domain" description="Serine aminopeptidase S33" evidence="2">
    <location>
        <begin position="66"/>
        <end position="204"/>
    </location>
</feature>
<gene>
    <name evidence="3" type="ORF">FLL46_00025</name>
</gene>
<dbReference type="Gene3D" id="3.40.50.1820">
    <property type="entry name" value="alpha/beta hydrolase"/>
    <property type="match status" value="1"/>
</dbReference>
<dbReference type="InterPro" id="IPR029058">
    <property type="entry name" value="AB_hydrolase_fold"/>
</dbReference>
<dbReference type="InterPro" id="IPR022742">
    <property type="entry name" value="Hydrolase_4"/>
</dbReference>
<comment type="caution">
    <text evidence="3">The sequence shown here is derived from an EMBL/GenBank/DDBJ whole genome shotgun (WGS) entry which is preliminary data.</text>
</comment>
<dbReference type="Pfam" id="PF12146">
    <property type="entry name" value="Hydrolase_4"/>
    <property type="match status" value="1"/>
</dbReference>
<reference evidence="3 4" key="1">
    <citation type="submission" date="2019-07" db="EMBL/GenBank/DDBJ databases">
        <title>Draft genome for Aliikangiella sp. M105.</title>
        <authorList>
            <person name="Wang G."/>
        </authorList>
    </citation>
    <scope>NUCLEOTIDE SEQUENCE [LARGE SCALE GENOMIC DNA]</scope>
    <source>
        <strain evidence="3 4">M105</strain>
    </source>
</reference>
<accession>A0A545UIL8</accession>
<dbReference type="InterPro" id="IPR052920">
    <property type="entry name" value="DNA-binding_regulatory"/>
</dbReference>
<dbReference type="OrthoDB" id="9798884at2"/>
<keyword evidence="4" id="KW-1185">Reference proteome</keyword>
<evidence type="ECO:0000259" key="2">
    <source>
        <dbReference type="Pfam" id="PF12146"/>
    </source>
</evidence>
<evidence type="ECO:0000256" key="1">
    <source>
        <dbReference type="SAM" id="Phobius"/>
    </source>
</evidence>
<dbReference type="PANTHER" id="PTHR43358:SF4">
    <property type="entry name" value="ALPHA_BETA HYDROLASE FOLD-1 DOMAIN-CONTAINING PROTEIN"/>
    <property type="match status" value="1"/>
</dbReference>
<feature type="transmembrane region" description="Helical" evidence="1">
    <location>
        <begin position="7"/>
        <end position="29"/>
    </location>
</feature>
<dbReference type="Proteomes" id="UP000315439">
    <property type="component" value="Unassembled WGS sequence"/>
</dbReference>
<keyword evidence="3" id="KW-0378">Hydrolase</keyword>
<keyword evidence="1" id="KW-0472">Membrane</keyword>
<evidence type="ECO:0000313" key="3">
    <source>
        <dbReference type="EMBL" id="TQV89309.1"/>
    </source>
</evidence>
<dbReference type="GO" id="GO:0016787">
    <property type="term" value="F:hydrolase activity"/>
    <property type="evidence" value="ECO:0007669"/>
    <property type="project" value="UniProtKB-KW"/>
</dbReference>
<dbReference type="RefSeq" id="WP_142891373.1">
    <property type="nucleotide sequence ID" value="NZ_ML660160.1"/>
</dbReference>
<name>A0A545UIL8_9GAMM</name>
<dbReference type="SUPFAM" id="SSF53474">
    <property type="entry name" value="alpha/beta-Hydrolases"/>
    <property type="match status" value="1"/>
</dbReference>
<organism evidence="3 4">
    <name type="scientific">Aliikangiella coralliicola</name>
    <dbReference type="NCBI Taxonomy" id="2592383"/>
    <lineage>
        <taxon>Bacteria</taxon>
        <taxon>Pseudomonadati</taxon>
        <taxon>Pseudomonadota</taxon>
        <taxon>Gammaproteobacteria</taxon>
        <taxon>Oceanospirillales</taxon>
        <taxon>Pleioneaceae</taxon>
        <taxon>Aliikangiella</taxon>
    </lineage>
</organism>
<dbReference type="EMBL" id="VIKS01000001">
    <property type="protein sequence ID" value="TQV89309.1"/>
    <property type="molecule type" value="Genomic_DNA"/>
</dbReference>
<evidence type="ECO:0000313" key="4">
    <source>
        <dbReference type="Proteomes" id="UP000315439"/>
    </source>
</evidence>
<protein>
    <submittedName>
        <fullName evidence="3">Alpha/beta hydrolase</fullName>
    </submittedName>
</protein>
<keyword evidence="1" id="KW-1133">Transmembrane helix</keyword>